<evidence type="ECO:0000313" key="2">
    <source>
        <dbReference type="EMBL" id="MCS4281105.1"/>
    </source>
</evidence>
<dbReference type="AlphaFoldDB" id="A0AAW5PL92"/>
<name>A0AAW5PL92_9GAMM</name>
<dbReference type="PANTHER" id="PTHR37292">
    <property type="entry name" value="VNG6097C"/>
    <property type="match status" value="1"/>
</dbReference>
<evidence type="ECO:0000259" key="1">
    <source>
        <dbReference type="Pfam" id="PF03235"/>
    </source>
</evidence>
<dbReference type="Pfam" id="PF03235">
    <property type="entry name" value="GmrSD_N"/>
    <property type="match status" value="1"/>
</dbReference>
<reference evidence="2" key="1">
    <citation type="submission" date="2022-08" db="EMBL/GenBank/DDBJ databases">
        <title>Genomic analyses of the natural microbiome of Caenorhabditis elegans.</title>
        <authorList>
            <person name="Samuel B."/>
        </authorList>
    </citation>
    <scope>NUCLEOTIDE SEQUENCE</scope>
    <source>
        <strain evidence="2">BIGb0277</strain>
    </source>
</reference>
<evidence type="ECO:0000313" key="3">
    <source>
        <dbReference type="Proteomes" id="UP001320691"/>
    </source>
</evidence>
<dbReference type="InterPro" id="IPR004919">
    <property type="entry name" value="GmrSD_N"/>
</dbReference>
<comment type="caution">
    <text evidence="2">The sequence shown here is derived from an EMBL/GenBank/DDBJ whole genome shotgun (WGS) entry which is preliminary data.</text>
</comment>
<feature type="domain" description="GmrSD restriction endonucleases N-terminal" evidence="1">
    <location>
        <begin position="17"/>
        <end position="231"/>
    </location>
</feature>
<organism evidence="2 3">
    <name type="scientific">Stenotrophomonas rhizophila</name>
    <dbReference type="NCBI Taxonomy" id="216778"/>
    <lineage>
        <taxon>Bacteria</taxon>
        <taxon>Pseudomonadati</taxon>
        <taxon>Pseudomonadota</taxon>
        <taxon>Gammaproteobacteria</taxon>
        <taxon>Lysobacterales</taxon>
        <taxon>Lysobacteraceae</taxon>
        <taxon>Stenotrophomonas</taxon>
    </lineage>
</organism>
<protein>
    <recommendedName>
        <fullName evidence="1">GmrSD restriction endonucleases N-terminal domain-containing protein</fullName>
    </recommendedName>
</protein>
<dbReference type="Proteomes" id="UP001320691">
    <property type="component" value="Unassembled WGS sequence"/>
</dbReference>
<sequence length="558" mass="62761">MATLSVTTAKPDIVSVSELLEAVASGEYRIPKFQRPYIWTPDDMLQLFDSVLKGYPIGSLLIWQTEREGITSLDNIGPTKITDEGPRFKCYVVDGHQRLATLFGVLTLEEGYPRERQDQWRWSISYDLKEEAFVHMKPSQIAEIHHLPLRSILRTSDFARRTRSIAASSELSERQISQLLDRADFVQRAIREYRVPMTIMKSGSLDDAVTIFARVNQRGREMTADQMISALTYREDETGAFDLAAHIDELLAKLRRYGHADLPRKVILQVVLALGGMDFTRPSYEKVVEKSSSRQMRFAVRRAGFATRDAARFLRDNVGLRTSRLLPYSGIFVLLAIFFGKLRSAEGAVNDLQTRALVRWFWATSFNGWFAGATTTDLRLAADAMESFATLEDESGLDVMAGGLVRRIPSTFDRRSARVRASLLMQLLACKPLDPITGEEIDGASVFSSEGSSNIPYFFSKADRPYVSSPANRVILPQGYSRSAWAQFLKTPENISGSVMRSHLISKSAYEALLKEDSVEFIRIREVSLAKAEAKFLAAINVKFDGNSEQPVEEFDAE</sequence>
<accession>A0AAW5PL92</accession>
<dbReference type="RefSeq" id="WP_259261666.1">
    <property type="nucleotide sequence ID" value="NZ_JANUEK010000008.1"/>
</dbReference>
<dbReference type="PANTHER" id="PTHR37292:SF2">
    <property type="entry name" value="DUF262 DOMAIN-CONTAINING PROTEIN"/>
    <property type="match status" value="1"/>
</dbReference>
<gene>
    <name evidence="2" type="ORF">M2412_003121</name>
</gene>
<dbReference type="EMBL" id="JANUEK010000008">
    <property type="protein sequence ID" value="MCS4281105.1"/>
    <property type="molecule type" value="Genomic_DNA"/>
</dbReference>
<proteinExistence type="predicted"/>